<evidence type="ECO:0000256" key="2">
    <source>
        <dbReference type="ARBA" id="ARBA00008098"/>
    </source>
</evidence>
<dbReference type="SMART" id="SM00708">
    <property type="entry name" value="PhBP"/>
    <property type="match status" value="1"/>
</dbReference>
<dbReference type="SUPFAM" id="SSF47565">
    <property type="entry name" value="Insect pheromone/odorant-binding proteins"/>
    <property type="match status" value="1"/>
</dbReference>
<comment type="subcellular location">
    <subcellularLocation>
        <location evidence="1">Secreted</location>
    </subcellularLocation>
</comment>
<evidence type="ECO:0000256" key="3">
    <source>
        <dbReference type="ARBA" id="ARBA00022525"/>
    </source>
</evidence>
<dbReference type="InterPro" id="IPR006170">
    <property type="entry name" value="PBP/GOBP"/>
</dbReference>
<dbReference type="GO" id="GO:0005549">
    <property type="term" value="F:odorant binding"/>
    <property type="evidence" value="ECO:0007669"/>
    <property type="project" value="InterPro"/>
</dbReference>
<dbReference type="GO" id="GO:0005615">
    <property type="term" value="C:extracellular space"/>
    <property type="evidence" value="ECO:0007669"/>
    <property type="project" value="TreeGrafter"/>
</dbReference>
<dbReference type="EMBL" id="MN616816">
    <property type="protein sequence ID" value="QGW50308.1"/>
    <property type="molecule type" value="mRNA"/>
</dbReference>
<reference evidence="6" key="1">
    <citation type="journal article" date="2019" name="Sci. Rep.">
        <title>Full-Length Transcriptome Survey and Expression Analysis of Parasitoid Wasp Chouioia cunea upon Exposure to 1-Dodecene.</title>
        <authorList>
            <person name="Pan L."/>
            <person name="Guo M."/>
            <person name="Jin X."/>
            <person name="Sun Z."/>
            <person name="Jiang H."/>
            <person name="Han J."/>
            <person name="Wang Y."/>
            <person name="Yan C."/>
            <person name="Li M."/>
        </authorList>
    </citation>
    <scope>NUCLEOTIDE SEQUENCE</scope>
</reference>
<sequence>MDSGASTSYSYCALVLLLCMQAILLVHAGPPDWISPEILEMVQSDKARCMGEHGTTEALIEEVNQGHLTDDRAITCYMYCLFEAFSLVDEDGELEVEMLVGFLPEHMQGVANELIDACAKEPGTDVCNKMYAVAKCVQQKRPDLWFML</sequence>
<dbReference type="FunFam" id="1.10.238.20:FF:000001">
    <property type="entry name" value="General odorant-binding protein lush"/>
    <property type="match status" value="1"/>
</dbReference>
<keyword evidence="3" id="KW-0964">Secreted</keyword>
<dbReference type="PRINTS" id="PR00485">
    <property type="entry name" value="MEALWORMBTLB"/>
</dbReference>
<dbReference type="InterPro" id="IPR036728">
    <property type="entry name" value="PBP_GOBP_sf"/>
</dbReference>
<dbReference type="PANTHER" id="PTHR11857">
    <property type="entry name" value="ODORANT BINDING PROTEIN-RELATED"/>
    <property type="match status" value="1"/>
</dbReference>
<dbReference type="Gene3D" id="1.10.238.20">
    <property type="entry name" value="Pheromone/general odorant binding protein domain"/>
    <property type="match status" value="1"/>
</dbReference>
<dbReference type="CDD" id="cd23992">
    <property type="entry name" value="PBP_GOBP"/>
    <property type="match status" value="1"/>
</dbReference>
<comment type="similarity">
    <text evidence="2">Belongs to the PBP/GOBP family.</text>
</comment>
<name>A0A6B9CLN6_9HYME</name>
<evidence type="ECO:0000256" key="1">
    <source>
        <dbReference type="ARBA" id="ARBA00004613"/>
    </source>
</evidence>
<evidence type="ECO:0000256" key="5">
    <source>
        <dbReference type="SAM" id="SignalP"/>
    </source>
</evidence>
<evidence type="ECO:0000313" key="6">
    <source>
        <dbReference type="EMBL" id="QGW50308.1"/>
    </source>
</evidence>
<dbReference type="AlphaFoldDB" id="A0A6B9CLN6"/>
<protein>
    <submittedName>
        <fullName evidence="6">Odorant-binding protein 13</fullName>
    </submittedName>
</protein>
<accession>A0A6B9CLN6</accession>
<dbReference type="GO" id="GO:0007608">
    <property type="term" value="P:sensory perception of smell"/>
    <property type="evidence" value="ECO:0007669"/>
    <property type="project" value="TreeGrafter"/>
</dbReference>
<dbReference type="Pfam" id="PF01395">
    <property type="entry name" value="PBP_GOBP"/>
    <property type="match status" value="1"/>
</dbReference>
<proteinExistence type="evidence at transcript level"/>
<organism evidence="6">
    <name type="scientific">Chouioia cunea</name>
    <dbReference type="NCBI Taxonomy" id="1570515"/>
    <lineage>
        <taxon>Eukaryota</taxon>
        <taxon>Metazoa</taxon>
        <taxon>Ecdysozoa</taxon>
        <taxon>Arthropoda</taxon>
        <taxon>Hexapoda</taxon>
        <taxon>Insecta</taxon>
        <taxon>Pterygota</taxon>
        <taxon>Neoptera</taxon>
        <taxon>Endopterygota</taxon>
        <taxon>Hymenoptera</taxon>
        <taxon>Apocrita</taxon>
        <taxon>Proctotrupomorpha</taxon>
        <taxon>Chalcidoidea</taxon>
        <taxon>Eulophidae</taxon>
        <taxon>Tetrastichinae</taxon>
        <taxon>Chouioia</taxon>
    </lineage>
</organism>
<evidence type="ECO:0000256" key="4">
    <source>
        <dbReference type="ARBA" id="ARBA00022729"/>
    </source>
</evidence>
<keyword evidence="4 5" id="KW-0732">Signal</keyword>
<feature type="chain" id="PRO_5025329958" evidence="5">
    <location>
        <begin position="29"/>
        <end position="148"/>
    </location>
</feature>
<feature type="signal peptide" evidence="5">
    <location>
        <begin position="1"/>
        <end position="28"/>
    </location>
</feature>
<dbReference type="SMR" id="A0A6B9CLN6"/>